<accession>A0A2R8BID1</accession>
<dbReference type="InterPro" id="IPR002818">
    <property type="entry name" value="DJ-1/PfpI"/>
</dbReference>
<dbReference type="SUPFAM" id="SSF52317">
    <property type="entry name" value="Class I glutamine amidotransferase-like"/>
    <property type="match status" value="1"/>
</dbReference>
<dbReference type="SUPFAM" id="SSF46689">
    <property type="entry name" value="Homeodomain-like"/>
    <property type="match status" value="2"/>
</dbReference>
<evidence type="ECO:0000259" key="3">
    <source>
        <dbReference type="PROSITE" id="PS01124"/>
    </source>
</evidence>
<organism evidence="4 5">
    <name type="scientific">Ascidiaceihabitans donghaensis</name>
    <dbReference type="NCBI Taxonomy" id="1510460"/>
    <lineage>
        <taxon>Bacteria</taxon>
        <taxon>Pseudomonadati</taxon>
        <taxon>Pseudomonadota</taxon>
        <taxon>Alphaproteobacteria</taxon>
        <taxon>Rhodobacterales</taxon>
        <taxon>Paracoccaceae</taxon>
        <taxon>Ascidiaceihabitans</taxon>
    </lineage>
</organism>
<dbReference type="CDD" id="cd03137">
    <property type="entry name" value="GATase1_AraC_1"/>
    <property type="match status" value="1"/>
</dbReference>
<dbReference type="Pfam" id="PF12833">
    <property type="entry name" value="HTH_18"/>
    <property type="match status" value="1"/>
</dbReference>
<dbReference type="GO" id="GO:0043565">
    <property type="term" value="F:sequence-specific DNA binding"/>
    <property type="evidence" value="ECO:0007669"/>
    <property type="project" value="InterPro"/>
</dbReference>
<dbReference type="EMBL" id="OMOR01000001">
    <property type="protein sequence ID" value="SPH22837.1"/>
    <property type="molecule type" value="Genomic_DNA"/>
</dbReference>
<evidence type="ECO:0000256" key="2">
    <source>
        <dbReference type="ARBA" id="ARBA00023163"/>
    </source>
</evidence>
<dbReference type="InterPro" id="IPR009057">
    <property type="entry name" value="Homeodomain-like_sf"/>
</dbReference>
<dbReference type="Pfam" id="PF01965">
    <property type="entry name" value="DJ-1_PfpI"/>
    <property type="match status" value="1"/>
</dbReference>
<dbReference type="InterPro" id="IPR052158">
    <property type="entry name" value="INH-QAR"/>
</dbReference>
<dbReference type="InterPro" id="IPR018060">
    <property type="entry name" value="HTH_AraC"/>
</dbReference>
<sequence>MTSLYAKSLGDTAPPRHVVFVVYPDIVLLDLVGPLQVFTHAQAYQGSGPAYKTAVVSEAGGQVDTNTVLPIDSDPIANWVSADAPAIHTLVVIGGDGAVPASRDRRITDLVRQLADRATRVSSVCSGALVLAAAGLLDGRRAVTHWEDCDALEQGYPKVQVEVDPIFIKDGHVWTSAGITAGIDMALAMVEEDLGKASAMAMARSLVTPMVRSGGQSQFSQALHQQSRDVGGRFAQLHAWIAQNLHRTVRVEDMAEVCNMSGRSFSRRYTATMGQSPAKALEVLRVERGRDLLATTDKSIQTIAVDCGFLDDERMRRAFLRHLNTSPSMYRKQFQP</sequence>
<dbReference type="InterPro" id="IPR029062">
    <property type="entry name" value="Class_I_gatase-like"/>
</dbReference>
<dbReference type="OrthoDB" id="186587at2"/>
<dbReference type="PANTHER" id="PTHR43130">
    <property type="entry name" value="ARAC-FAMILY TRANSCRIPTIONAL REGULATOR"/>
    <property type="match status" value="1"/>
</dbReference>
<dbReference type="PANTHER" id="PTHR43130:SF3">
    <property type="entry name" value="HTH-TYPE TRANSCRIPTIONAL REGULATOR RV1931C"/>
    <property type="match status" value="1"/>
</dbReference>
<dbReference type="Proteomes" id="UP000244880">
    <property type="component" value="Unassembled WGS sequence"/>
</dbReference>
<keyword evidence="1" id="KW-0805">Transcription regulation</keyword>
<gene>
    <name evidence="4" type="primary">cdhR_6</name>
    <name evidence="4" type="ORF">ASD8599_03584</name>
</gene>
<reference evidence="4 5" key="1">
    <citation type="submission" date="2018-03" db="EMBL/GenBank/DDBJ databases">
        <authorList>
            <person name="Keele B.F."/>
        </authorList>
    </citation>
    <scope>NUCLEOTIDE SEQUENCE [LARGE SCALE GENOMIC DNA]</scope>
    <source>
        <strain evidence="4 5">CECT 8599</strain>
    </source>
</reference>
<proteinExistence type="predicted"/>
<name>A0A2R8BID1_9RHOB</name>
<dbReference type="Gene3D" id="3.40.50.880">
    <property type="match status" value="1"/>
</dbReference>
<protein>
    <submittedName>
        <fullName evidence="4">HTH-type transcriptional regulator CdhR</fullName>
    </submittedName>
</protein>
<dbReference type="SMART" id="SM00342">
    <property type="entry name" value="HTH_ARAC"/>
    <property type="match status" value="1"/>
</dbReference>
<dbReference type="PROSITE" id="PS01124">
    <property type="entry name" value="HTH_ARAC_FAMILY_2"/>
    <property type="match status" value="1"/>
</dbReference>
<dbReference type="GO" id="GO:0003700">
    <property type="term" value="F:DNA-binding transcription factor activity"/>
    <property type="evidence" value="ECO:0007669"/>
    <property type="project" value="InterPro"/>
</dbReference>
<evidence type="ECO:0000313" key="4">
    <source>
        <dbReference type="EMBL" id="SPH22837.1"/>
    </source>
</evidence>
<dbReference type="RefSeq" id="WP_108829736.1">
    <property type="nucleotide sequence ID" value="NZ_OMOR01000001.1"/>
</dbReference>
<dbReference type="AlphaFoldDB" id="A0A2R8BID1"/>
<keyword evidence="5" id="KW-1185">Reference proteome</keyword>
<evidence type="ECO:0000313" key="5">
    <source>
        <dbReference type="Proteomes" id="UP000244880"/>
    </source>
</evidence>
<keyword evidence="2" id="KW-0804">Transcription</keyword>
<dbReference type="Gene3D" id="1.10.10.60">
    <property type="entry name" value="Homeodomain-like"/>
    <property type="match status" value="1"/>
</dbReference>
<feature type="domain" description="HTH araC/xylS-type" evidence="3">
    <location>
        <begin position="235"/>
        <end position="333"/>
    </location>
</feature>
<evidence type="ECO:0000256" key="1">
    <source>
        <dbReference type="ARBA" id="ARBA00023015"/>
    </source>
</evidence>